<reference evidence="17" key="1">
    <citation type="submission" date="2022-01" db="EMBL/GenBank/DDBJ databases">
        <authorList>
            <person name="King R."/>
        </authorList>
    </citation>
    <scope>NUCLEOTIDE SEQUENCE</scope>
</reference>
<keyword evidence="18" id="KW-1185">Reference proteome</keyword>
<keyword evidence="6 14" id="KW-0349">Heme</keyword>
<evidence type="ECO:0000256" key="5">
    <source>
        <dbReference type="ARBA" id="ARBA00010617"/>
    </source>
</evidence>
<dbReference type="GO" id="GO:0016705">
    <property type="term" value="F:oxidoreductase activity, acting on paired donors, with incorporation or reduction of molecular oxygen"/>
    <property type="evidence" value="ECO:0007669"/>
    <property type="project" value="InterPro"/>
</dbReference>
<evidence type="ECO:0000313" key="18">
    <source>
        <dbReference type="Proteomes" id="UP001153636"/>
    </source>
</evidence>
<evidence type="ECO:0008006" key="19">
    <source>
        <dbReference type="Google" id="ProtNLM"/>
    </source>
</evidence>
<comment type="subcellular location">
    <subcellularLocation>
        <location evidence="4">Endoplasmic reticulum membrane</location>
        <topology evidence="4">Peripheral membrane protein</topology>
    </subcellularLocation>
    <subcellularLocation>
        <location evidence="3">Microsome membrane</location>
        <topology evidence="3">Peripheral membrane protein</topology>
    </subcellularLocation>
</comment>
<keyword evidence="9" id="KW-0492">Microsome</keyword>
<keyword evidence="8" id="KW-0256">Endoplasmic reticulum</keyword>
<dbReference type="Gene3D" id="1.10.630.10">
    <property type="entry name" value="Cytochrome P450"/>
    <property type="match status" value="1"/>
</dbReference>
<evidence type="ECO:0000256" key="6">
    <source>
        <dbReference type="ARBA" id="ARBA00022617"/>
    </source>
</evidence>
<name>A0A9P0CHQ0_9CUCU</name>
<dbReference type="InterPro" id="IPR050196">
    <property type="entry name" value="Cytochrome_P450_Monoox"/>
</dbReference>
<evidence type="ECO:0000256" key="3">
    <source>
        <dbReference type="ARBA" id="ARBA00004174"/>
    </source>
</evidence>
<gene>
    <name evidence="17" type="ORF">PSYICH_LOCUS1694</name>
</gene>
<comment type="similarity">
    <text evidence="5 15">Belongs to the cytochrome P450 family.</text>
</comment>
<dbReference type="InterPro" id="IPR001128">
    <property type="entry name" value="Cyt_P450"/>
</dbReference>
<comment type="function">
    <text evidence="2">May be involved in the metabolism of insect hormones and in the breakdown of synthetic insecticides.</text>
</comment>
<evidence type="ECO:0000256" key="4">
    <source>
        <dbReference type="ARBA" id="ARBA00004406"/>
    </source>
</evidence>
<proteinExistence type="inferred from homology"/>
<evidence type="ECO:0000256" key="12">
    <source>
        <dbReference type="ARBA" id="ARBA00023033"/>
    </source>
</evidence>
<dbReference type="OrthoDB" id="1470350at2759"/>
<evidence type="ECO:0000256" key="10">
    <source>
        <dbReference type="ARBA" id="ARBA00023002"/>
    </source>
</evidence>
<dbReference type="GO" id="GO:0020037">
    <property type="term" value="F:heme binding"/>
    <property type="evidence" value="ECO:0007669"/>
    <property type="project" value="InterPro"/>
</dbReference>
<dbReference type="SUPFAM" id="SSF48264">
    <property type="entry name" value="Cytochrome P450"/>
    <property type="match status" value="1"/>
</dbReference>
<evidence type="ECO:0000256" key="7">
    <source>
        <dbReference type="ARBA" id="ARBA00022723"/>
    </source>
</evidence>
<dbReference type="PANTHER" id="PTHR24291:SF189">
    <property type="entry name" value="CYTOCHROME P450 4C3-RELATED"/>
    <property type="match status" value="1"/>
</dbReference>
<sequence length="496" mass="57779">MFVILLVILIPLVIFYQIQRRKRYGEFWKYVMAIPGPKGYPLVGTNNIFHTQESMFEEDRERGKTYFPIYKTWSLDLASVALIIPEDIQLVLNNNKHINKSMFYDFLHSWLGSGLLTSGGAKWHKRRKILTPAFHFNILQEFIEILNRETQILVENLSKICDQPFVNVVKPITEYTLFSIGETSLGVQLREYSNCSQYKQSVYDFGESFTYKIARPWLWIPVIYKSSHRYQKDKKTVKNLHDFSMSVIKERQKLFTEVKSNGSYSERKRLALLDLMLKSYENGADIDIEGIREEVDTFIFEGHDTTSVSLCYTLMVLANEQKIQEEIYEEIISIVGDSSIPTYNELGELKFMERCIKESLRLYPSVPVIGRVAGEEIKTKSGYTIPKGCNISIMFYDLHRRPEIWKNPEKFDPDRFLQDNVAKRHPFAYLPFSAGSRNCIGQRFALLELKAALFGILRNFKLLPVDKPEDMKYKTDLVLRPAGEIKVKFVPRLINV</sequence>
<dbReference type="GO" id="GO:0004497">
    <property type="term" value="F:monooxygenase activity"/>
    <property type="evidence" value="ECO:0007669"/>
    <property type="project" value="UniProtKB-KW"/>
</dbReference>
<dbReference type="PROSITE" id="PS00086">
    <property type="entry name" value="CYTOCHROME_P450"/>
    <property type="match status" value="1"/>
</dbReference>
<dbReference type="InterPro" id="IPR036396">
    <property type="entry name" value="Cyt_P450_sf"/>
</dbReference>
<evidence type="ECO:0000256" key="13">
    <source>
        <dbReference type="ARBA" id="ARBA00023136"/>
    </source>
</evidence>
<dbReference type="InterPro" id="IPR017972">
    <property type="entry name" value="Cyt_P450_CS"/>
</dbReference>
<feature type="binding site" description="axial binding residue" evidence="14">
    <location>
        <position position="439"/>
    </location>
    <ligand>
        <name>heme</name>
        <dbReference type="ChEBI" id="CHEBI:30413"/>
    </ligand>
    <ligandPart>
        <name>Fe</name>
        <dbReference type="ChEBI" id="CHEBI:18248"/>
    </ligandPart>
</feature>
<organism evidence="17 18">
    <name type="scientific">Psylliodes chrysocephalus</name>
    <dbReference type="NCBI Taxonomy" id="3402493"/>
    <lineage>
        <taxon>Eukaryota</taxon>
        <taxon>Metazoa</taxon>
        <taxon>Ecdysozoa</taxon>
        <taxon>Arthropoda</taxon>
        <taxon>Hexapoda</taxon>
        <taxon>Insecta</taxon>
        <taxon>Pterygota</taxon>
        <taxon>Neoptera</taxon>
        <taxon>Endopterygota</taxon>
        <taxon>Coleoptera</taxon>
        <taxon>Polyphaga</taxon>
        <taxon>Cucujiformia</taxon>
        <taxon>Chrysomeloidea</taxon>
        <taxon>Chrysomelidae</taxon>
        <taxon>Galerucinae</taxon>
        <taxon>Alticini</taxon>
        <taxon>Psylliodes</taxon>
    </lineage>
</organism>
<evidence type="ECO:0000313" key="17">
    <source>
        <dbReference type="EMBL" id="CAH1100868.1"/>
    </source>
</evidence>
<accession>A0A9P0CHQ0</accession>
<comment type="cofactor">
    <cofactor evidence="1 14">
        <name>heme</name>
        <dbReference type="ChEBI" id="CHEBI:30413"/>
    </cofactor>
</comment>
<dbReference type="AlphaFoldDB" id="A0A9P0CHQ0"/>
<feature type="signal peptide" evidence="16">
    <location>
        <begin position="1"/>
        <end position="15"/>
    </location>
</feature>
<dbReference type="Pfam" id="PF00067">
    <property type="entry name" value="p450"/>
    <property type="match status" value="1"/>
</dbReference>
<dbReference type="PANTHER" id="PTHR24291">
    <property type="entry name" value="CYTOCHROME P450 FAMILY 4"/>
    <property type="match status" value="1"/>
</dbReference>
<protein>
    <recommendedName>
        <fullName evidence="19">Cytochrome P450</fullName>
    </recommendedName>
</protein>
<keyword evidence="11 14" id="KW-0408">Iron</keyword>
<dbReference type="PRINTS" id="PR00385">
    <property type="entry name" value="P450"/>
</dbReference>
<keyword evidence="7 14" id="KW-0479">Metal-binding</keyword>
<evidence type="ECO:0000256" key="16">
    <source>
        <dbReference type="SAM" id="SignalP"/>
    </source>
</evidence>
<evidence type="ECO:0000256" key="1">
    <source>
        <dbReference type="ARBA" id="ARBA00001971"/>
    </source>
</evidence>
<keyword evidence="16" id="KW-0732">Signal</keyword>
<keyword evidence="13" id="KW-0472">Membrane</keyword>
<dbReference type="EMBL" id="OV651822">
    <property type="protein sequence ID" value="CAH1100868.1"/>
    <property type="molecule type" value="Genomic_DNA"/>
</dbReference>
<dbReference type="GO" id="GO:0005789">
    <property type="term" value="C:endoplasmic reticulum membrane"/>
    <property type="evidence" value="ECO:0007669"/>
    <property type="project" value="UniProtKB-SubCell"/>
</dbReference>
<evidence type="ECO:0000256" key="9">
    <source>
        <dbReference type="ARBA" id="ARBA00022848"/>
    </source>
</evidence>
<dbReference type="Proteomes" id="UP001153636">
    <property type="component" value="Chromosome 10"/>
</dbReference>
<dbReference type="CDD" id="cd20628">
    <property type="entry name" value="CYP4"/>
    <property type="match status" value="1"/>
</dbReference>
<evidence type="ECO:0000256" key="15">
    <source>
        <dbReference type="RuleBase" id="RU000461"/>
    </source>
</evidence>
<keyword evidence="10 15" id="KW-0560">Oxidoreductase</keyword>
<feature type="chain" id="PRO_5040419505" description="Cytochrome P450" evidence="16">
    <location>
        <begin position="16"/>
        <end position="496"/>
    </location>
</feature>
<evidence type="ECO:0000256" key="14">
    <source>
        <dbReference type="PIRSR" id="PIRSR602401-1"/>
    </source>
</evidence>
<evidence type="ECO:0000256" key="8">
    <source>
        <dbReference type="ARBA" id="ARBA00022824"/>
    </source>
</evidence>
<evidence type="ECO:0000256" key="2">
    <source>
        <dbReference type="ARBA" id="ARBA00003690"/>
    </source>
</evidence>
<dbReference type="InterPro" id="IPR002401">
    <property type="entry name" value="Cyt_P450_E_grp-I"/>
</dbReference>
<dbReference type="PRINTS" id="PR00463">
    <property type="entry name" value="EP450I"/>
</dbReference>
<keyword evidence="12 15" id="KW-0503">Monooxygenase</keyword>
<evidence type="ECO:0000256" key="11">
    <source>
        <dbReference type="ARBA" id="ARBA00023004"/>
    </source>
</evidence>
<dbReference type="GO" id="GO:0005506">
    <property type="term" value="F:iron ion binding"/>
    <property type="evidence" value="ECO:0007669"/>
    <property type="project" value="InterPro"/>
</dbReference>